<keyword evidence="2" id="KW-0472">Membrane</keyword>
<dbReference type="STRING" id="407821.A0A087UBD8"/>
<evidence type="ECO:0000256" key="1">
    <source>
        <dbReference type="ARBA" id="ARBA00023002"/>
    </source>
</evidence>
<dbReference type="OMA" id="MARIFSM"/>
<feature type="transmembrane region" description="Helical" evidence="2">
    <location>
        <begin position="18"/>
        <end position="37"/>
    </location>
</feature>
<keyword evidence="2" id="KW-1133">Transmembrane helix</keyword>
<proteinExistence type="predicted"/>
<dbReference type="PANTHER" id="PTHR43762:SF8">
    <property type="entry name" value="L-GULONOLACTONE OXIDASE"/>
    <property type="match status" value="1"/>
</dbReference>
<sequence length="307" mass="36502">MLSDGSVKKFSADRDKELFLAAVCSLGSFGIILRVSLQCEAAFNLQLRQYSLGLQDVIEHLDVHIEGSDHFRFMWFPYTDGVVVCHSQRTEKPITKVSRLQKCYDWFWNYGIGYYTLEFFYYLSTYHPFLVPYINRIFYNLMYSTPVSKVDRSYKIFNFECLFKQYVNEWAIPKSKTGVVLWTLREWMLSSPDIYVHFPVEVRFVKGDNILISPAYGQDVCYINIIMYRPYGKTVPYKEYWRAYENIMAEANGRPHWAKAHNVKAETFRQIYPYFGKWCLIREMLDPINMFYNAYMARIFSMESQTT</sequence>
<evidence type="ECO:0000256" key="2">
    <source>
        <dbReference type="SAM" id="Phobius"/>
    </source>
</evidence>
<dbReference type="EMBL" id="KK119093">
    <property type="protein sequence ID" value="KFM74677.1"/>
    <property type="molecule type" value="Genomic_DNA"/>
</dbReference>
<dbReference type="InterPro" id="IPR007173">
    <property type="entry name" value="ALO_C"/>
</dbReference>
<dbReference type="PANTHER" id="PTHR43762">
    <property type="entry name" value="L-GULONOLACTONE OXIDASE"/>
    <property type="match status" value="1"/>
</dbReference>
<dbReference type="OrthoDB" id="415825at2759"/>
<protein>
    <submittedName>
        <fullName evidence="4">L-gulonolactone oxidase</fullName>
    </submittedName>
</protein>
<keyword evidence="5" id="KW-1185">Reference proteome</keyword>
<feature type="domain" description="D-arabinono-1,4-lactone oxidase C-terminal" evidence="3">
    <location>
        <begin position="35"/>
        <end position="298"/>
    </location>
</feature>
<reference evidence="4 5" key="1">
    <citation type="submission" date="2013-11" db="EMBL/GenBank/DDBJ databases">
        <title>Genome sequencing of Stegodyphus mimosarum.</title>
        <authorList>
            <person name="Bechsgaard J."/>
        </authorList>
    </citation>
    <scope>NUCLEOTIDE SEQUENCE [LARGE SCALE GENOMIC DNA]</scope>
</reference>
<dbReference type="Gene3D" id="3.30.70.2520">
    <property type="match status" value="1"/>
</dbReference>
<keyword evidence="1" id="KW-0560">Oxidoreductase</keyword>
<gene>
    <name evidence="4" type="ORF">X975_23284</name>
</gene>
<dbReference type="InterPro" id="IPR010031">
    <property type="entry name" value="FAD_lactone_oxidase-like"/>
</dbReference>
<evidence type="ECO:0000313" key="5">
    <source>
        <dbReference type="Proteomes" id="UP000054359"/>
    </source>
</evidence>
<dbReference type="Gene3D" id="3.30.465.10">
    <property type="match status" value="1"/>
</dbReference>
<accession>A0A087UBD8</accession>
<dbReference type="InterPro" id="IPR016169">
    <property type="entry name" value="FAD-bd_PCMH_sub2"/>
</dbReference>
<dbReference type="PIRSF" id="PIRSF000136">
    <property type="entry name" value="LGO_GLO"/>
    <property type="match status" value="1"/>
</dbReference>
<organism evidence="4 5">
    <name type="scientific">Stegodyphus mimosarum</name>
    <name type="common">African social velvet spider</name>
    <dbReference type="NCBI Taxonomy" id="407821"/>
    <lineage>
        <taxon>Eukaryota</taxon>
        <taxon>Metazoa</taxon>
        <taxon>Ecdysozoa</taxon>
        <taxon>Arthropoda</taxon>
        <taxon>Chelicerata</taxon>
        <taxon>Arachnida</taxon>
        <taxon>Araneae</taxon>
        <taxon>Araneomorphae</taxon>
        <taxon>Entelegynae</taxon>
        <taxon>Eresoidea</taxon>
        <taxon>Eresidae</taxon>
        <taxon>Stegodyphus</taxon>
    </lineage>
</organism>
<keyword evidence="2" id="KW-0812">Transmembrane</keyword>
<name>A0A087UBD8_STEMI</name>
<dbReference type="Pfam" id="PF04030">
    <property type="entry name" value="ALO"/>
    <property type="match status" value="1"/>
</dbReference>
<dbReference type="Proteomes" id="UP000054359">
    <property type="component" value="Unassembled WGS sequence"/>
</dbReference>
<dbReference type="AlphaFoldDB" id="A0A087UBD8"/>
<feature type="non-terminal residue" evidence="4">
    <location>
        <position position="307"/>
    </location>
</feature>
<evidence type="ECO:0000259" key="3">
    <source>
        <dbReference type="Pfam" id="PF04030"/>
    </source>
</evidence>
<evidence type="ECO:0000313" key="4">
    <source>
        <dbReference type="EMBL" id="KFM74677.1"/>
    </source>
</evidence>
<dbReference type="GO" id="GO:0016020">
    <property type="term" value="C:membrane"/>
    <property type="evidence" value="ECO:0007669"/>
    <property type="project" value="InterPro"/>
</dbReference>
<dbReference type="GO" id="GO:0003885">
    <property type="term" value="F:D-arabinono-1,4-lactone oxidase activity"/>
    <property type="evidence" value="ECO:0007669"/>
    <property type="project" value="InterPro"/>
</dbReference>